<dbReference type="InterPro" id="IPR051701">
    <property type="entry name" value="Mito_OM_Translocase_MSP1"/>
</dbReference>
<dbReference type="AlphaFoldDB" id="A0A200R7T7"/>
<dbReference type="SUPFAM" id="SSF49879">
    <property type="entry name" value="SMAD/FHA domain"/>
    <property type="match status" value="1"/>
</dbReference>
<feature type="compositionally biased region" description="Basic and acidic residues" evidence="6">
    <location>
        <begin position="499"/>
        <end position="512"/>
    </location>
</feature>
<evidence type="ECO:0000256" key="5">
    <source>
        <dbReference type="ARBA" id="ARBA00023128"/>
    </source>
</evidence>
<dbReference type="PANTHER" id="PTHR45644">
    <property type="entry name" value="AAA ATPASE, PUTATIVE (AFU_ORTHOLOGUE AFUA_2G12920)-RELATED-RELATED"/>
    <property type="match status" value="1"/>
</dbReference>
<dbReference type="Pfam" id="PF17862">
    <property type="entry name" value="AAA_lid_3"/>
    <property type="match status" value="1"/>
</dbReference>
<feature type="region of interest" description="Disordered" evidence="6">
    <location>
        <begin position="1"/>
        <end position="93"/>
    </location>
</feature>
<dbReference type="Pfam" id="PF00004">
    <property type="entry name" value="AAA"/>
    <property type="match status" value="1"/>
</dbReference>
<keyword evidence="5" id="KW-0496">Mitochondrion</keyword>
<dbReference type="InterPro" id="IPR003593">
    <property type="entry name" value="AAA+_ATPase"/>
</dbReference>
<dbReference type="PANTHER" id="PTHR45644:SF73">
    <property type="entry name" value="AAA-TYPE ATPASE FAMILY PROTEIN"/>
    <property type="match status" value="1"/>
</dbReference>
<dbReference type="GO" id="GO:0005741">
    <property type="term" value="C:mitochondrial outer membrane"/>
    <property type="evidence" value="ECO:0007669"/>
    <property type="project" value="UniProtKB-SubCell"/>
</dbReference>
<dbReference type="FunCoup" id="A0A200R7T7">
    <property type="interactions" value="2362"/>
</dbReference>
<dbReference type="OrthoDB" id="10254455at2759"/>
<dbReference type="FunFam" id="3.40.50.300:FF:000416">
    <property type="entry name" value="p-loop nucleoside triphosphate hydrolase superfamily protein"/>
    <property type="match status" value="1"/>
</dbReference>
<feature type="region of interest" description="Disordered" evidence="6">
    <location>
        <begin position="496"/>
        <end position="515"/>
    </location>
</feature>
<dbReference type="InParanoid" id="A0A200R7T7"/>
<dbReference type="PROSITE" id="PS00674">
    <property type="entry name" value="AAA"/>
    <property type="match status" value="1"/>
</dbReference>
<dbReference type="Gene3D" id="1.10.8.60">
    <property type="match status" value="1"/>
</dbReference>
<sequence length="1204" mass="131542">MVETRRSSSSSKRPTGSPPLSNCKRSKTTEASSSTNDAHSVSPVETDPKELGSVSREEEFRSSDLLVVDPSKESDYCDTTQSEKFPDEEGKVLPLPANSGDSVAEGEKSLKSVGVALNRVLKRPLKSIPKVAWGKLISQWSQNPHLLLHGSPFTVGQSRHCNLWLKDPSVSMVLCKLKHIERRGLSIVQLEISGGKGSVQVNGKIMGKNATVILKGGDEVVFSSSGKHAYIFQQLANESLNTTTGLSSFNLSETQSTAIKGRNFETRSGDPSAVAGASILASLSTTLRKDLSLLPPPPHSGEDVQQGVDRPSSGCEVSGTLTPDLDANCHIRKFSSAHNKSANVSAEIGNIPGSSHEFRPISRILGRSLFKTLGEQKETREHKDINSPTDLSMCEELKDSLRQRILCSGDIEVSFDTFPYYLSENTKNVLIASAYIHLKCGKFAEYTSNLPTVSPRILLSGPAGSEIYQETLTKALAKHFGARLLIVDSLLFPGGVSPKDSESSKEGPRSERLGVLTKQQVAQADALKFKKPASSVEADIVGASTLGSQVLTKQESSTASSKNYTFKTGIHNFRGPTYGYRGEVVALDSEENGSSKVGVRFDKAIPEGNDLGGLCEDDHGFFCTADFLRLDSSGGDDVDKLAINELFEVACSESKSASLILFMKEIEKSLVGNSEGYITLKSKLENLPENVVVIGSHTQTDNRKDKSHPGGLLFTKFGSSQTALLDLAFPDNFSRLHERNKEIPKPAKLLTRLFPNKVTIQLPQDEALLLDWKKQLDRDVETLKAKSNIDSIRSVLNRSALECPDLETLCIKDQALTSESVEKIVAWALSHNLMHNSEASVNDAKLVVSTESIRYGLNLLQGIQNESKSVKKSLKDVVTENEFEKKLLADVIPPNGIGVTFDDIGALENVKDTLKELVMLPLQRPELFCKGQLTKPCKGILLFGPPGTGKTMLAKAVATEAGANFINISMSSITSKWFGEGEKYVKAVFSLASKIAPSVIFVDEVDSMLGRRENPGEHEAMRKMKNEFMVNWDGLRTKDKERVLVLAATNRPFDLDEAVIRRLPRRLMVNLPDAPNREKILRVILAKEDMAPDVDLEAVANMTDGYSGSDLKNLCVTAAHCPIREILEKEKKEKGSALAENRSLPALHDSADIRPLNISDLKYAHEQVCASVSSESSNMNELLQWNDLYGEGGSRKKTSLSYFM</sequence>
<feature type="compositionally biased region" description="Basic and acidic residues" evidence="6">
    <location>
        <begin position="46"/>
        <end position="62"/>
    </location>
</feature>
<dbReference type="GO" id="GO:0016887">
    <property type="term" value="F:ATP hydrolysis activity"/>
    <property type="evidence" value="ECO:0007669"/>
    <property type="project" value="InterPro"/>
</dbReference>
<evidence type="ECO:0000313" key="8">
    <source>
        <dbReference type="EMBL" id="OVA18779.1"/>
    </source>
</evidence>
<dbReference type="SUPFAM" id="SSF52540">
    <property type="entry name" value="P-loop containing nucleoside triphosphate hydrolases"/>
    <property type="match status" value="1"/>
</dbReference>
<protein>
    <submittedName>
        <fullName evidence="8">AAA+ ATPase domain</fullName>
    </submittedName>
</protein>
<evidence type="ECO:0000259" key="7">
    <source>
        <dbReference type="SMART" id="SM00382"/>
    </source>
</evidence>
<accession>A0A200R7T7</accession>
<dbReference type="STRING" id="56857.A0A200R7T7"/>
<dbReference type="InterPro" id="IPR056653">
    <property type="entry name" value="DUF7751"/>
</dbReference>
<dbReference type="Pfam" id="PF24933">
    <property type="entry name" value="DUF7751"/>
    <property type="match status" value="1"/>
</dbReference>
<dbReference type="InterPro" id="IPR008984">
    <property type="entry name" value="SMAD_FHA_dom_sf"/>
</dbReference>
<dbReference type="Gene3D" id="2.60.200.20">
    <property type="match status" value="1"/>
</dbReference>
<dbReference type="OMA" id="PINGMQV"/>
<dbReference type="CDD" id="cd19520">
    <property type="entry name" value="RecA-like_ATAD1"/>
    <property type="match status" value="1"/>
</dbReference>
<keyword evidence="9" id="KW-1185">Reference proteome</keyword>
<comment type="caution">
    <text evidence="8">The sequence shown here is derived from an EMBL/GenBank/DDBJ whole genome shotgun (WGS) entry which is preliminary data.</text>
</comment>
<reference evidence="8 9" key="1">
    <citation type="journal article" date="2017" name="Mol. Plant">
        <title>The Genome of Medicinal Plant Macleaya cordata Provides New Insights into Benzylisoquinoline Alkaloids Metabolism.</title>
        <authorList>
            <person name="Liu X."/>
            <person name="Liu Y."/>
            <person name="Huang P."/>
            <person name="Ma Y."/>
            <person name="Qing Z."/>
            <person name="Tang Q."/>
            <person name="Cao H."/>
            <person name="Cheng P."/>
            <person name="Zheng Y."/>
            <person name="Yuan Z."/>
            <person name="Zhou Y."/>
            <person name="Liu J."/>
            <person name="Tang Z."/>
            <person name="Zhuo Y."/>
            <person name="Zhang Y."/>
            <person name="Yu L."/>
            <person name="Huang J."/>
            <person name="Yang P."/>
            <person name="Peng Q."/>
            <person name="Zhang J."/>
            <person name="Jiang W."/>
            <person name="Zhang Z."/>
            <person name="Lin K."/>
            <person name="Ro D.K."/>
            <person name="Chen X."/>
            <person name="Xiong X."/>
            <person name="Shang Y."/>
            <person name="Huang S."/>
            <person name="Zeng J."/>
        </authorList>
    </citation>
    <scope>NUCLEOTIDE SEQUENCE [LARGE SCALE GENOMIC DNA]</scope>
    <source>
        <strain evidence="9">cv. BLH2017</strain>
        <tissue evidence="8">Root</tissue>
    </source>
</reference>
<proteinExistence type="predicted"/>
<evidence type="ECO:0000256" key="1">
    <source>
        <dbReference type="ARBA" id="ARBA00004572"/>
    </source>
</evidence>
<keyword evidence="2" id="KW-0547">Nucleotide-binding</keyword>
<dbReference type="InterPro" id="IPR041569">
    <property type="entry name" value="AAA_lid_3"/>
</dbReference>
<evidence type="ECO:0000256" key="4">
    <source>
        <dbReference type="ARBA" id="ARBA00022840"/>
    </source>
</evidence>
<evidence type="ECO:0000256" key="2">
    <source>
        <dbReference type="ARBA" id="ARBA00022741"/>
    </source>
</evidence>
<dbReference type="SMART" id="SM00382">
    <property type="entry name" value="AAA"/>
    <property type="match status" value="1"/>
</dbReference>
<dbReference type="GO" id="GO:0005524">
    <property type="term" value="F:ATP binding"/>
    <property type="evidence" value="ECO:0007669"/>
    <property type="project" value="UniProtKB-KW"/>
</dbReference>
<gene>
    <name evidence="8" type="ORF">BVC80_141g3</name>
</gene>
<comment type="subcellular location">
    <subcellularLocation>
        <location evidence="1">Mitochondrion outer membrane</location>
        <topology evidence="1">Single-pass membrane protein</topology>
    </subcellularLocation>
</comment>
<keyword evidence="3" id="KW-0472">Membrane</keyword>
<evidence type="ECO:0000256" key="3">
    <source>
        <dbReference type="ARBA" id="ARBA00022787"/>
    </source>
</evidence>
<evidence type="ECO:0000256" key="6">
    <source>
        <dbReference type="SAM" id="MobiDB-lite"/>
    </source>
</evidence>
<name>A0A200R7T7_MACCD</name>
<dbReference type="InterPro" id="IPR003959">
    <property type="entry name" value="ATPase_AAA_core"/>
</dbReference>
<dbReference type="InterPro" id="IPR027417">
    <property type="entry name" value="P-loop_NTPase"/>
</dbReference>
<dbReference type="Gene3D" id="3.40.50.300">
    <property type="entry name" value="P-loop containing nucleotide triphosphate hydrolases"/>
    <property type="match status" value="1"/>
</dbReference>
<keyword evidence="4" id="KW-0067">ATP-binding</keyword>
<dbReference type="Proteomes" id="UP000195402">
    <property type="component" value="Unassembled WGS sequence"/>
</dbReference>
<feature type="compositionally biased region" description="Polar residues" evidence="6">
    <location>
        <begin position="29"/>
        <end position="39"/>
    </location>
</feature>
<feature type="compositionally biased region" description="Low complexity" evidence="6">
    <location>
        <begin position="7"/>
        <end position="19"/>
    </location>
</feature>
<keyword evidence="3" id="KW-1000">Mitochondrion outer membrane</keyword>
<organism evidence="8 9">
    <name type="scientific">Macleaya cordata</name>
    <name type="common">Five-seeded plume-poppy</name>
    <name type="synonym">Bocconia cordata</name>
    <dbReference type="NCBI Taxonomy" id="56857"/>
    <lineage>
        <taxon>Eukaryota</taxon>
        <taxon>Viridiplantae</taxon>
        <taxon>Streptophyta</taxon>
        <taxon>Embryophyta</taxon>
        <taxon>Tracheophyta</taxon>
        <taxon>Spermatophyta</taxon>
        <taxon>Magnoliopsida</taxon>
        <taxon>Ranunculales</taxon>
        <taxon>Papaveraceae</taxon>
        <taxon>Papaveroideae</taxon>
        <taxon>Macleaya</taxon>
    </lineage>
</organism>
<feature type="domain" description="AAA+ ATPase" evidence="7">
    <location>
        <begin position="936"/>
        <end position="1073"/>
    </location>
</feature>
<dbReference type="EMBL" id="MVGT01000431">
    <property type="protein sequence ID" value="OVA18779.1"/>
    <property type="molecule type" value="Genomic_DNA"/>
</dbReference>
<evidence type="ECO:0000313" key="9">
    <source>
        <dbReference type="Proteomes" id="UP000195402"/>
    </source>
</evidence>
<dbReference type="InterPro" id="IPR003960">
    <property type="entry name" value="ATPase_AAA_CS"/>
</dbReference>